<dbReference type="EMBL" id="QMFB01000002">
    <property type="protein sequence ID" value="RAV22253.1"/>
    <property type="molecule type" value="Genomic_DNA"/>
</dbReference>
<reference evidence="2 3" key="1">
    <citation type="journal article" date="2009" name="Int. J. Syst. Evol. Microbiol.">
        <title>Paenibacillus contaminans sp. nov., isolated from a contaminated laboratory plate.</title>
        <authorList>
            <person name="Chou J.H."/>
            <person name="Lee J.H."/>
            <person name="Lin M.C."/>
            <person name="Chang P.S."/>
            <person name="Arun A.B."/>
            <person name="Young C.C."/>
            <person name="Chen W.M."/>
        </authorList>
    </citation>
    <scope>NUCLEOTIDE SEQUENCE [LARGE SCALE GENOMIC DNA]</scope>
    <source>
        <strain evidence="2 3">CKOBP-6</strain>
    </source>
</reference>
<dbReference type="CDD" id="cd04301">
    <property type="entry name" value="NAT_SF"/>
    <property type="match status" value="1"/>
</dbReference>
<dbReference type="InterPro" id="IPR016181">
    <property type="entry name" value="Acyl_CoA_acyltransferase"/>
</dbReference>
<comment type="caution">
    <text evidence="2">The sequence shown here is derived from an EMBL/GenBank/DDBJ whole genome shotgun (WGS) entry which is preliminary data.</text>
</comment>
<evidence type="ECO:0000313" key="2">
    <source>
        <dbReference type="EMBL" id="RAV22253.1"/>
    </source>
</evidence>
<dbReference type="GO" id="GO:0016747">
    <property type="term" value="F:acyltransferase activity, transferring groups other than amino-acyl groups"/>
    <property type="evidence" value="ECO:0007669"/>
    <property type="project" value="InterPro"/>
</dbReference>
<evidence type="ECO:0000313" key="3">
    <source>
        <dbReference type="Proteomes" id="UP000250369"/>
    </source>
</evidence>
<sequence>MIRLKEVDCSDWYACIKLEVTEEQNGISPAPVVYWLEEARLDRRLVPMAIYSDTSLVGFAAYAGEADEQGRHWIMALMIGRGYQRQGYGKAALAELVRLLVTKHGARTIAVGHRTDDTGAGTLFESSGFQEAGGSGDGEIVRSCEAPVTTVGIVRSCEAPVTTVGSHA</sequence>
<dbReference type="Pfam" id="PF00583">
    <property type="entry name" value="Acetyltransf_1"/>
    <property type="match status" value="1"/>
</dbReference>
<dbReference type="OrthoDB" id="9127144at2"/>
<accession>A0A329MU83</accession>
<organism evidence="2 3">
    <name type="scientific">Paenibacillus contaminans</name>
    <dbReference type="NCBI Taxonomy" id="450362"/>
    <lineage>
        <taxon>Bacteria</taxon>
        <taxon>Bacillati</taxon>
        <taxon>Bacillota</taxon>
        <taxon>Bacilli</taxon>
        <taxon>Bacillales</taxon>
        <taxon>Paenibacillaceae</taxon>
        <taxon>Paenibacillus</taxon>
    </lineage>
</organism>
<keyword evidence="2" id="KW-0808">Transferase</keyword>
<feature type="domain" description="N-acetyltransferase" evidence="1">
    <location>
        <begin position="2"/>
        <end position="147"/>
    </location>
</feature>
<proteinExistence type="predicted"/>
<evidence type="ECO:0000259" key="1">
    <source>
        <dbReference type="PROSITE" id="PS51186"/>
    </source>
</evidence>
<dbReference type="RefSeq" id="WP_113029660.1">
    <property type="nucleotide sequence ID" value="NZ_QMFB01000002.1"/>
</dbReference>
<dbReference type="PROSITE" id="PS51186">
    <property type="entry name" value="GNAT"/>
    <property type="match status" value="1"/>
</dbReference>
<dbReference type="InterPro" id="IPR000182">
    <property type="entry name" value="GNAT_dom"/>
</dbReference>
<name>A0A329MU83_9BACL</name>
<dbReference type="Gene3D" id="3.40.630.30">
    <property type="match status" value="1"/>
</dbReference>
<dbReference type="AlphaFoldDB" id="A0A329MU83"/>
<gene>
    <name evidence="2" type="ORF">DQG23_04685</name>
</gene>
<dbReference type="Proteomes" id="UP000250369">
    <property type="component" value="Unassembled WGS sequence"/>
</dbReference>
<dbReference type="SUPFAM" id="SSF55729">
    <property type="entry name" value="Acyl-CoA N-acyltransferases (Nat)"/>
    <property type="match status" value="1"/>
</dbReference>
<protein>
    <submittedName>
        <fullName evidence="2">GNAT family N-acetyltransferase</fullName>
    </submittedName>
</protein>
<keyword evidence="3" id="KW-1185">Reference proteome</keyword>